<evidence type="ECO:0000313" key="1">
    <source>
        <dbReference type="EMBL" id="KAH8017551.1"/>
    </source>
</evidence>
<organism evidence="1 2">
    <name type="scientific">Sphaerodactylus townsendi</name>
    <dbReference type="NCBI Taxonomy" id="933632"/>
    <lineage>
        <taxon>Eukaryota</taxon>
        <taxon>Metazoa</taxon>
        <taxon>Chordata</taxon>
        <taxon>Craniata</taxon>
        <taxon>Vertebrata</taxon>
        <taxon>Euteleostomi</taxon>
        <taxon>Lepidosauria</taxon>
        <taxon>Squamata</taxon>
        <taxon>Bifurcata</taxon>
        <taxon>Gekkota</taxon>
        <taxon>Sphaerodactylidae</taxon>
        <taxon>Sphaerodactylus</taxon>
    </lineage>
</organism>
<keyword evidence="2" id="KW-1185">Reference proteome</keyword>
<name>A0ACB8GCZ5_9SAUR</name>
<protein>
    <submittedName>
        <fullName evidence="1">Uncharacterized protein</fullName>
    </submittedName>
</protein>
<accession>A0ACB8GCZ5</accession>
<comment type="caution">
    <text evidence="1">The sequence shown here is derived from an EMBL/GenBank/DDBJ whole genome shotgun (WGS) entry which is preliminary data.</text>
</comment>
<evidence type="ECO:0000313" key="2">
    <source>
        <dbReference type="Proteomes" id="UP000827872"/>
    </source>
</evidence>
<dbReference type="Proteomes" id="UP000827872">
    <property type="component" value="Linkage Group LG01"/>
</dbReference>
<sequence>MKGLKRLKFKKDRAFAADLVVMLKYSVSQALDKSESMRDGGFTNHWSFDHSEESEGDAEKDEARLLSIDESDGSCSPRDEKKSLRCRPGTIGTRGDHIRTYTRRGKVEGPRIFKGNAIGLNMLGSSKKLSENAQTISCPGTVVHGRIFQHAHAQTPVVKTAAQRVSHGLGNSSEVSFPLKLKCFLMVSKYHMKKEA</sequence>
<reference evidence="1" key="1">
    <citation type="submission" date="2021-08" db="EMBL/GenBank/DDBJ databases">
        <title>The first chromosome-level gecko genome reveals the dynamic sex chromosomes of Neotropical dwarf geckos (Sphaerodactylidae: Sphaerodactylus).</title>
        <authorList>
            <person name="Pinto B.J."/>
            <person name="Keating S.E."/>
            <person name="Gamble T."/>
        </authorList>
    </citation>
    <scope>NUCLEOTIDE SEQUENCE</scope>
    <source>
        <strain evidence="1">TG3544</strain>
    </source>
</reference>
<gene>
    <name evidence="1" type="ORF">K3G42_030647</name>
</gene>
<dbReference type="EMBL" id="CM037614">
    <property type="protein sequence ID" value="KAH8017551.1"/>
    <property type="molecule type" value="Genomic_DNA"/>
</dbReference>
<proteinExistence type="predicted"/>